<organism evidence="4 5">
    <name type="scientific">Deinococcus hohokamensis</name>
    <dbReference type="NCBI Taxonomy" id="309883"/>
    <lineage>
        <taxon>Bacteria</taxon>
        <taxon>Thermotogati</taxon>
        <taxon>Deinococcota</taxon>
        <taxon>Deinococci</taxon>
        <taxon>Deinococcales</taxon>
        <taxon>Deinococcaceae</taxon>
        <taxon>Deinococcus</taxon>
    </lineage>
</organism>
<evidence type="ECO:0000259" key="3">
    <source>
        <dbReference type="PROSITE" id="PS50887"/>
    </source>
</evidence>
<feature type="transmembrane region" description="Helical" evidence="2">
    <location>
        <begin position="115"/>
        <end position="138"/>
    </location>
</feature>
<dbReference type="PANTHER" id="PTHR45138:SF9">
    <property type="entry name" value="DIGUANYLATE CYCLASE DGCM-RELATED"/>
    <property type="match status" value="1"/>
</dbReference>
<dbReference type="InterPro" id="IPR029787">
    <property type="entry name" value="Nucleotide_cyclase"/>
</dbReference>
<dbReference type="Pfam" id="PF00990">
    <property type="entry name" value="GGDEF"/>
    <property type="match status" value="1"/>
</dbReference>
<dbReference type="Proteomes" id="UP001595952">
    <property type="component" value="Unassembled WGS sequence"/>
</dbReference>
<name>A0ABV9I3S3_9DEIO</name>
<dbReference type="Gene3D" id="3.30.70.270">
    <property type="match status" value="1"/>
</dbReference>
<keyword evidence="2" id="KW-0812">Transmembrane</keyword>
<accession>A0ABV9I3S3</accession>
<evidence type="ECO:0000313" key="5">
    <source>
        <dbReference type="Proteomes" id="UP001595952"/>
    </source>
</evidence>
<evidence type="ECO:0000313" key="4">
    <source>
        <dbReference type="EMBL" id="MFC4637022.1"/>
    </source>
</evidence>
<feature type="transmembrane region" description="Helical" evidence="2">
    <location>
        <begin position="45"/>
        <end position="61"/>
    </location>
</feature>
<feature type="domain" description="GGDEF" evidence="3">
    <location>
        <begin position="205"/>
        <end position="331"/>
    </location>
</feature>
<keyword evidence="2" id="KW-0472">Membrane</keyword>
<evidence type="ECO:0000256" key="1">
    <source>
        <dbReference type="SAM" id="MobiDB-lite"/>
    </source>
</evidence>
<dbReference type="InterPro" id="IPR000160">
    <property type="entry name" value="GGDEF_dom"/>
</dbReference>
<feature type="transmembrane region" description="Helical" evidence="2">
    <location>
        <begin position="73"/>
        <end position="95"/>
    </location>
</feature>
<dbReference type="SUPFAM" id="SSF55073">
    <property type="entry name" value="Nucleotide cyclase"/>
    <property type="match status" value="1"/>
</dbReference>
<dbReference type="SMART" id="SM00267">
    <property type="entry name" value="GGDEF"/>
    <property type="match status" value="1"/>
</dbReference>
<proteinExistence type="predicted"/>
<dbReference type="InterPro" id="IPR043128">
    <property type="entry name" value="Rev_trsase/Diguanyl_cyclase"/>
</dbReference>
<dbReference type="InterPro" id="IPR050469">
    <property type="entry name" value="Diguanylate_Cyclase"/>
</dbReference>
<dbReference type="PROSITE" id="PS50887">
    <property type="entry name" value="GGDEF"/>
    <property type="match status" value="1"/>
</dbReference>
<dbReference type="RefSeq" id="WP_380060059.1">
    <property type="nucleotide sequence ID" value="NZ_JBHSEI010000001.1"/>
</dbReference>
<feature type="region of interest" description="Disordered" evidence="1">
    <location>
        <begin position="322"/>
        <end position="344"/>
    </location>
</feature>
<dbReference type="CDD" id="cd01949">
    <property type="entry name" value="GGDEF"/>
    <property type="match status" value="1"/>
</dbReference>
<dbReference type="PANTHER" id="PTHR45138">
    <property type="entry name" value="REGULATORY COMPONENTS OF SENSORY TRANSDUCTION SYSTEM"/>
    <property type="match status" value="1"/>
</dbReference>
<comment type="caution">
    <text evidence="4">The sequence shown here is derived from an EMBL/GenBank/DDBJ whole genome shotgun (WGS) entry which is preliminary data.</text>
</comment>
<dbReference type="EMBL" id="JBHSEI010000001">
    <property type="protein sequence ID" value="MFC4637022.1"/>
    <property type="molecule type" value="Genomic_DNA"/>
</dbReference>
<reference evidence="5" key="1">
    <citation type="journal article" date="2019" name="Int. J. Syst. Evol. Microbiol.">
        <title>The Global Catalogue of Microorganisms (GCM) 10K type strain sequencing project: providing services to taxonomists for standard genome sequencing and annotation.</title>
        <authorList>
            <consortium name="The Broad Institute Genomics Platform"/>
            <consortium name="The Broad Institute Genome Sequencing Center for Infectious Disease"/>
            <person name="Wu L."/>
            <person name="Ma J."/>
        </authorList>
    </citation>
    <scope>NUCLEOTIDE SEQUENCE [LARGE SCALE GENOMIC DNA]</scope>
    <source>
        <strain evidence="5">CCUG 55995</strain>
    </source>
</reference>
<feature type="transmembrane region" description="Helical" evidence="2">
    <location>
        <begin position="20"/>
        <end position="39"/>
    </location>
</feature>
<protein>
    <submittedName>
        <fullName evidence="4">GGDEF domain-containing protein</fullName>
    </submittedName>
</protein>
<gene>
    <name evidence="4" type="ORF">ACFO0D_01590</name>
</gene>
<sequence>MRSPSSSWRFEPPRVRLQQLIWPLVALVPVFSAILQGLTGYTVNFIHDAVFLALVVLAWALNRWRAPLGTQLFLMVLPLFLIWLSQSPGVGALFIGDFTGYSGVLMFPMALSAVWFGLPGVLAFVLYTLVLGALVFPLPETEQFGVIWFTVMQVAAGSTLAWLLKFGDETFEVLRRGALTDPLTGLGNRRAFDDALDSTWQERPAHLCLALMDLDGLKQINDLHGHEAGDQVLRDFGRNLAGHLRSGQQGFRLGGDEYVVLCTHPGPHDLGAQARQAAREVRAADFADVDVSVGEARREEAGDPRCLLHLADLRMYVVKRAKSPARTVEDPDGETEGASVAPGL</sequence>
<feature type="transmembrane region" description="Helical" evidence="2">
    <location>
        <begin position="145"/>
        <end position="164"/>
    </location>
</feature>
<dbReference type="NCBIfam" id="TIGR00254">
    <property type="entry name" value="GGDEF"/>
    <property type="match status" value="1"/>
</dbReference>
<keyword evidence="5" id="KW-1185">Reference proteome</keyword>
<evidence type="ECO:0000256" key="2">
    <source>
        <dbReference type="SAM" id="Phobius"/>
    </source>
</evidence>
<keyword evidence="2" id="KW-1133">Transmembrane helix</keyword>